<dbReference type="PANTHER" id="PTHR19848">
    <property type="entry name" value="WD40 REPEAT PROTEIN"/>
    <property type="match status" value="1"/>
</dbReference>
<proteinExistence type="predicted"/>
<protein>
    <submittedName>
        <fullName evidence="3">Uncharacterized protein</fullName>
    </submittedName>
</protein>
<dbReference type="InterPro" id="IPR019775">
    <property type="entry name" value="WD40_repeat_CS"/>
</dbReference>
<evidence type="ECO:0000256" key="1">
    <source>
        <dbReference type="ARBA" id="ARBA00022574"/>
    </source>
</evidence>
<dbReference type="InterPro" id="IPR036322">
    <property type="entry name" value="WD40_repeat_dom_sf"/>
</dbReference>
<name>X0U1G5_9ZZZZ</name>
<dbReference type="EMBL" id="BARS01028822">
    <property type="protein sequence ID" value="GAF99613.1"/>
    <property type="molecule type" value="Genomic_DNA"/>
</dbReference>
<dbReference type="CDD" id="cd00200">
    <property type="entry name" value="WD40"/>
    <property type="match status" value="1"/>
</dbReference>
<dbReference type="PROSITE" id="PS00678">
    <property type="entry name" value="WD_REPEATS_1"/>
    <property type="match status" value="3"/>
</dbReference>
<dbReference type="InterPro" id="IPR001680">
    <property type="entry name" value="WD40_rpt"/>
</dbReference>
<dbReference type="PROSITE" id="PS50294">
    <property type="entry name" value="WD_REPEATS_REGION"/>
    <property type="match status" value="4"/>
</dbReference>
<dbReference type="Pfam" id="PF00400">
    <property type="entry name" value="WD40"/>
    <property type="match status" value="4"/>
</dbReference>
<comment type="caution">
    <text evidence="3">The sequence shown here is derived from an EMBL/GenBank/DDBJ whole genome shotgun (WGS) entry which is preliminary data.</text>
</comment>
<evidence type="ECO:0000256" key="2">
    <source>
        <dbReference type="ARBA" id="ARBA00022737"/>
    </source>
</evidence>
<reference evidence="3" key="1">
    <citation type="journal article" date="2014" name="Front. Microbiol.">
        <title>High frequency of phylogenetically diverse reductive dehalogenase-homologous genes in deep subseafloor sedimentary metagenomes.</title>
        <authorList>
            <person name="Kawai M."/>
            <person name="Futagami T."/>
            <person name="Toyoda A."/>
            <person name="Takaki Y."/>
            <person name="Nishi S."/>
            <person name="Hori S."/>
            <person name="Arai W."/>
            <person name="Tsubouchi T."/>
            <person name="Morono Y."/>
            <person name="Uchiyama I."/>
            <person name="Ito T."/>
            <person name="Fujiyama A."/>
            <person name="Inagaki F."/>
            <person name="Takami H."/>
        </authorList>
    </citation>
    <scope>NUCLEOTIDE SEQUENCE</scope>
    <source>
        <strain evidence="3">Expedition CK06-06</strain>
    </source>
</reference>
<organism evidence="3">
    <name type="scientific">marine sediment metagenome</name>
    <dbReference type="NCBI Taxonomy" id="412755"/>
    <lineage>
        <taxon>unclassified sequences</taxon>
        <taxon>metagenomes</taxon>
        <taxon>ecological metagenomes</taxon>
    </lineage>
</organism>
<feature type="non-terminal residue" evidence="3">
    <location>
        <position position="264"/>
    </location>
</feature>
<dbReference type="SUPFAM" id="SSF50978">
    <property type="entry name" value="WD40 repeat-like"/>
    <property type="match status" value="1"/>
</dbReference>
<dbReference type="PRINTS" id="PR00320">
    <property type="entry name" value="GPROTEINBRPT"/>
</dbReference>
<accession>X0U1G5</accession>
<feature type="non-terminal residue" evidence="3">
    <location>
        <position position="1"/>
    </location>
</feature>
<dbReference type="PANTHER" id="PTHR19848:SF8">
    <property type="entry name" value="F-BOX AND WD REPEAT DOMAIN CONTAINING 7"/>
    <property type="match status" value="1"/>
</dbReference>
<dbReference type="Gene3D" id="2.130.10.10">
    <property type="entry name" value="YVTN repeat-like/Quinoprotein amine dehydrogenase"/>
    <property type="match status" value="2"/>
</dbReference>
<dbReference type="PROSITE" id="PS50082">
    <property type="entry name" value="WD_REPEATS_2"/>
    <property type="match status" value="5"/>
</dbReference>
<dbReference type="InterPro" id="IPR020472">
    <property type="entry name" value="WD40_PAC1"/>
</dbReference>
<dbReference type="AlphaFoldDB" id="X0U1G5"/>
<keyword evidence="2" id="KW-0677">Repeat</keyword>
<dbReference type="SMART" id="SM00320">
    <property type="entry name" value="WD40"/>
    <property type="match status" value="4"/>
</dbReference>
<dbReference type="InterPro" id="IPR015943">
    <property type="entry name" value="WD40/YVTN_repeat-like_dom_sf"/>
</dbReference>
<gene>
    <name evidence="3" type="ORF">S01H1_45138</name>
</gene>
<sequence length="264" mass="27779">PDSRQLMTAGVDGAVRLWDLGPVTGGTSKGAQPVELVESTLFRQESSEVSDVIYSFDGQKVALLVPGQSIVVLDAGSGEQLLEITGVGGLSTEIAFNPEGSRLAGSSGDLEATIWDAGTGEKVLTVNDSSTITDIDFTPDNRFLATATIDGTVSLWDMVTGRKSHRLAGHASWIEHISFNPVTGKLATSGVDGLTRIWDLNQAASELFSIAAHQGAVYDAVFNADGSKIASAGEDGLVKLWDGETGELLHALPGPLEWPHYPAF</sequence>
<evidence type="ECO:0000313" key="3">
    <source>
        <dbReference type="EMBL" id="GAF99613.1"/>
    </source>
</evidence>
<keyword evidence="1" id="KW-0853">WD repeat</keyword>